<evidence type="ECO:0000256" key="3">
    <source>
        <dbReference type="ARBA" id="ARBA00022722"/>
    </source>
</evidence>
<comment type="subunit">
    <text evidence="12">Monomer. Binds crRNA and tracrRNA.</text>
</comment>
<comment type="similarity">
    <text evidence="2">Belongs to the CRISPR-associated protein Cas9 family. Subtype II-A subfamily.</text>
</comment>
<dbReference type="GO" id="GO:0046872">
    <property type="term" value="F:metal ion binding"/>
    <property type="evidence" value="ECO:0007669"/>
    <property type="project" value="UniProtKB-KW"/>
</dbReference>
<evidence type="ECO:0000256" key="7">
    <source>
        <dbReference type="ARBA" id="ARBA00022842"/>
    </source>
</evidence>
<dbReference type="Pfam" id="PF13395">
    <property type="entry name" value="HNH_4"/>
    <property type="match status" value="1"/>
</dbReference>
<evidence type="ECO:0000256" key="1">
    <source>
        <dbReference type="ARBA" id="ARBA00001946"/>
    </source>
</evidence>
<feature type="domain" description="HNH Cas9-type" evidence="14">
    <location>
        <begin position="501"/>
        <end position="670"/>
    </location>
</feature>
<keyword evidence="3 13" id="KW-0540">Nuclease</keyword>
<dbReference type="EMBL" id="JAJEPX010000010">
    <property type="protein sequence ID" value="MCC2176489.1"/>
    <property type="molecule type" value="Genomic_DNA"/>
</dbReference>
<dbReference type="GeneID" id="98661252"/>
<evidence type="ECO:0000256" key="12">
    <source>
        <dbReference type="ARBA" id="ARBA00046380"/>
    </source>
</evidence>
<keyword evidence="5 13" id="KW-0255">Endonuclease</keyword>
<dbReference type="InterPro" id="IPR033114">
    <property type="entry name" value="HNH_CAS9"/>
</dbReference>
<gene>
    <name evidence="15" type="primary">cas9</name>
    <name evidence="15" type="ORF">LKD22_05000</name>
</gene>
<evidence type="ECO:0000256" key="11">
    <source>
        <dbReference type="ARBA" id="ARBA00023211"/>
    </source>
</evidence>
<dbReference type="AlphaFoldDB" id="A0AAW4W0Q9"/>
<dbReference type="Proteomes" id="UP001298753">
    <property type="component" value="Unassembled WGS sequence"/>
</dbReference>
<keyword evidence="6 13" id="KW-0378">Hydrolase</keyword>
<evidence type="ECO:0000256" key="8">
    <source>
        <dbReference type="ARBA" id="ARBA00022884"/>
    </source>
</evidence>
<keyword evidence="8" id="KW-0694">RNA-binding</keyword>
<reference evidence="15 16" key="1">
    <citation type="submission" date="2021-10" db="EMBL/GenBank/DDBJ databases">
        <title>Anaerobic single-cell dispensing facilitates the cultivation of human gut bacteria.</title>
        <authorList>
            <person name="Afrizal A."/>
        </authorList>
    </citation>
    <scope>NUCLEOTIDE SEQUENCE [LARGE SCALE GENOMIC DNA]</scope>
    <source>
        <strain evidence="15 16">CLA-AA-H270</strain>
    </source>
</reference>
<keyword evidence="7" id="KW-0460">Magnesium</keyword>
<dbReference type="Gene3D" id="1.10.30.50">
    <property type="match status" value="1"/>
</dbReference>
<dbReference type="GO" id="GO:0051607">
    <property type="term" value="P:defense response to virus"/>
    <property type="evidence" value="ECO:0007669"/>
    <property type="project" value="UniProtKB-KW"/>
</dbReference>
<evidence type="ECO:0000313" key="15">
    <source>
        <dbReference type="EMBL" id="MCC2176489.1"/>
    </source>
</evidence>
<protein>
    <submittedName>
        <fullName evidence="15">Type II CRISPR RNA-guided endonuclease Cas9</fullName>
    </submittedName>
</protein>
<evidence type="ECO:0000259" key="14">
    <source>
        <dbReference type="PROSITE" id="PS51749"/>
    </source>
</evidence>
<keyword evidence="4" id="KW-0479">Metal-binding</keyword>
<dbReference type="PROSITE" id="PS51749">
    <property type="entry name" value="HNH_CAS9"/>
    <property type="match status" value="1"/>
</dbReference>
<dbReference type="GO" id="GO:0004519">
    <property type="term" value="F:endonuclease activity"/>
    <property type="evidence" value="ECO:0007669"/>
    <property type="project" value="UniProtKB-UniRule"/>
</dbReference>
<evidence type="ECO:0000256" key="2">
    <source>
        <dbReference type="ARBA" id="ARBA00005244"/>
    </source>
</evidence>
<evidence type="ECO:0000256" key="9">
    <source>
        <dbReference type="ARBA" id="ARBA00023118"/>
    </source>
</evidence>
<evidence type="ECO:0000256" key="10">
    <source>
        <dbReference type="ARBA" id="ARBA00023125"/>
    </source>
</evidence>
<keyword evidence="11" id="KW-0464">Manganese</keyword>
<dbReference type="GO" id="GO:0003723">
    <property type="term" value="F:RNA binding"/>
    <property type="evidence" value="ECO:0007669"/>
    <property type="project" value="UniProtKB-UniRule"/>
</dbReference>
<dbReference type="InterPro" id="IPR003615">
    <property type="entry name" value="HNH_nuc"/>
</dbReference>
<dbReference type="InterPro" id="IPR028629">
    <property type="entry name" value="Cas9"/>
</dbReference>
<dbReference type="NCBIfam" id="TIGR01865">
    <property type="entry name" value="cas_Csn1"/>
    <property type="match status" value="1"/>
</dbReference>
<accession>A0AAW4W0Q9</accession>
<name>A0AAW4W0Q9_9FIRM</name>
<evidence type="ECO:0000256" key="4">
    <source>
        <dbReference type="ARBA" id="ARBA00022723"/>
    </source>
</evidence>
<comment type="caution">
    <text evidence="15">The sequence shown here is derived from an EMBL/GenBank/DDBJ whole genome shotgun (WGS) entry which is preliminary data.</text>
</comment>
<evidence type="ECO:0000256" key="13">
    <source>
        <dbReference type="PROSITE-ProRule" id="PRU01085"/>
    </source>
</evidence>
<evidence type="ECO:0000313" key="16">
    <source>
        <dbReference type="Proteomes" id="UP001298753"/>
    </source>
</evidence>
<dbReference type="RefSeq" id="WP_227600418.1">
    <property type="nucleotide sequence ID" value="NZ_JAJEPX010000010.1"/>
</dbReference>
<comment type="cofactor">
    <cofactor evidence="1">
        <name>Mg(2+)</name>
        <dbReference type="ChEBI" id="CHEBI:18420"/>
    </cofactor>
</comment>
<evidence type="ECO:0000256" key="6">
    <source>
        <dbReference type="ARBA" id="ARBA00022801"/>
    </source>
</evidence>
<keyword evidence="10 13" id="KW-0238">DNA-binding</keyword>
<keyword evidence="9" id="KW-0051">Antiviral defense</keyword>
<dbReference type="GO" id="GO:0003677">
    <property type="term" value="F:DNA binding"/>
    <property type="evidence" value="ECO:0007669"/>
    <property type="project" value="UniProtKB-UniRule"/>
</dbReference>
<keyword evidence="16" id="KW-1185">Reference proteome</keyword>
<proteinExistence type="inferred from homology"/>
<evidence type="ECO:0000256" key="5">
    <source>
        <dbReference type="ARBA" id="ARBA00022759"/>
    </source>
</evidence>
<organism evidence="15 16">
    <name type="scientific">Agathobaculum butyriciproducens</name>
    <dbReference type="NCBI Taxonomy" id="1628085"/>
    <lineage>
        <taxon>Bacteria</taxon>
        <taxon>Bacillati</taxon>
        <taxon>Bacillota</taxon>
        <taxon>Clostridia</taxon>
        <taxon>Eubacteriales</taxon>
        <taxon>Butyricicoccaceae</taxon>
        <taxon>Agathobaculum</taxon>
    </lineage>
</organism>
<sequence length="1016" mass="117058">MNYRIGLYLDNDKIGWAAIRENEEGHAEHLERIGVRFFPIAENSFNGSTPGAERRMYRLARRRCTRQKYRFTKLRELFGEVGLPPMNALVHRPVDYLWQLRTEGLDRQLSAEEWVRVLYHIAHHRGFQPGTGEQLSESFSNSAKTRKAIHKNQQRMDEQNYRTVGELFYRDSRFRPNGLFSPFKTGIPYITSVSRDMIREEVVLLFHTQRILGNPFATEVFEQKYTEILCRQRFIISGPGSNSPYTGHKRRFGGIYCPLEPQREHCPDAAPLAERFRFLCMVNAPYSIPPHTQPIAKTEEQKRQIRAVATKNPTQLYEATNKVLDLDSKTPLTLYLDRIPYSAASMNNWIIPHGRRLLSALSKKFPDEQGILHKHLEDLLLLFVSTSEKYWKQRLKEFHLSKELCDALVKAHLVQRARYSRKALGRIVPLMEKGMSMEEARDKCYPDNPVSNTSTKLNFKNFYHVTRPATDRTLSQAIVLIKALIREYGMPTHIRISTSYEMGKPLSLRKKHKRIQENRDKKLAPPFQTASDFLQRSITQDECTRIILWSLQNHACMYTGTMLTFAQALSPTDTAVDHIIPYSDCYDHSYNNLVLVLRSASTNRNHLPGVTFGRDIRYRNRTSERSNRKCRINLLASQWTEQDSINQRQRTLSNPSPLLTGFALFLQRTLSAQDNTLSSVTPVNTGTIGLRLSRVFEQVPPAMDSAGQAILTALSDSHTCEQLSDFFADDYEGSLFHPWPSFHEEFSTLCSPESPCFSHMSQHKVRGAAHRDTLMRRRGDEIVAKRALTQLKLDTNNEIADYFQPERDRLLYSALRNQLIVHNGNAAEAFAEPFYKPKANGDIGPLVKSVPIIQHPRAFVSVRGGIGTHGDMIRIDVFRTFNNEYYYVPIYVKDTLQPTLPLRAVTKNPTRMLLMAESDFIFSLYSNDMIYIELPDTITLKSVSSNDTININHGYFLRGNIKIKSGTFEISTLDKQYIRTSIPFYSLRSLYKCEVDPLGKIRKITSPEKRMTFHLK</sequence>
<dbReference type="GO" id="GO:0016787">
    <property type="term" value="F:hydrolase activity"/>
    <property type="evidence" value="ECO:0007669"/>
    <property type="project" value="UniProtKB-KW"/>
</dbReference>